<accession>A0A8K0MT85</accession>
<keyword evidence="1" id="KW-0812">Transmembrane</keyword>
<evidence type="ECO:0000313" key="3">
    <source>
        <dbReference type="Proteomes" id="UP000796880"/>
    </source>
</evidence>
<name>A0A8K0MT85_9ROSA</name>
<feature type="transmembrane region" description="Helical" evidence="1">
    <location>
        <begin position="46"/>
        <end position="70"/>
    </location>
</feature>
<keyword evidence="1" id="KW-1133">Transmembrane helix</keyword>
<protein>
    <submittedName>
        <fullName evidence="2">Uncharacterized protein</fullName>
    </submittedName>
</protein>
<dbReference type="Proteomes" id="UP000796880">
    <property type="component" value="Unassembled WGS sequence"/>
</dbReference>
<dbReference type="EMBL" id="VOIH02000001">
    <property type="protein sequence ID" value="KAF3457058.1"/>
    <property type="molecule type" value="Genomic_DNA"/>
</dbReference>
<proteinExistence type="predicted"/>
<keyword evidence="3" id="KW-1185">Reference proteome</keyword>
<dbReference type="AlphaFoldDB" id="A0A8K0MT85"/>
<comment type="caution">
    <text evidence="2">The sequence shown here is derived from an EMBL/GenBank/DDBJ whole genome shotgun (WGS) entry which is preliminary data.</text>
</comment>
<organism evidence="2 3">
    <name type="scientific">Rhamnella rubrinervis</name>
    <dbReference type="NCBI Taxonomy" id="2594499"/>
    <lineage>
        <taxon>Eukaryota</taxon>
        <taxon>Viridiplantae</taxon>
        <taxon>Streptophyta</taxon>
        <taxon>Embryophyta</taxon>
        <taxon>Tracheophyta</taxon>
        <taxon>Spermatophyta</taxon>
        <taxon>Magnoliopsida</taxon>
        <taxon>eudicotyledons</taxon>
        <taxon>Gunneridae</taxon>
        <taxon>Pentapetalae</taxon>
        <taxon>rosids</taxon>
        <taxon>fabids</taxon>
        <taxon>Rosales</taxon>
        <taxon>Rhamnaceae</taxon>
        <taxon>rhamnoid group</taxon>
        <taxon>Rhamneae</taxon>
        <taxon>Rhamnella</taxon>
    </lineage>
</organism>
<gene>
    <name evidence="2" type="ORF">FNV43_RR01715</name>
</gene>
<evidence type="ECO:0000313" key="2">
    <source>
        <dbReference type="EMBL" id="KAF3457058.1"/>
    </source>
</evidence>
<reference evidence="2" key="1">
    <citation type="submission" date="2020-03" db="EMBL/GenBank/DDBJ databases">
        <title>A high-quality chromosome-level genome assembly of a woody plant with both climbing and erect habits, Rhamnella rubrinervis.</title>
        <authorList>
            <person name="Lu Z."/>
            <person name="Yang Y."/>
            <person name="Zhu X."/>
            <person name="Sun Y."/>
        </authorList>
    </citation>
    <scope>NUCLEOTIDE SEQUENCE</scope>
    <source>
        <strain evidence="2">BYM</strain>
        <tissue evidence="2">Leaf</tissue>
    </source>
</reference>
<evidence type="ECO:0000256" key="1">
    <source>
        <dbReference type="SAM" id="Phobius"/>
    </source>
</evidence>
<sequence length="85" mass="9084">MSIRGAMVDANWSREMADDFFLSFPPSIATLAFAHCGSTSSLGKRIQALLVLSGLVETIIAVHMGVGAGFGRRRALGLIMDGRRC</sequence>
<keyword evidence="1" id="KW-0472">Membrane</keyword>